<dbReference type="GO" id="GO:0098592">
    <property type="term" value="C:cytoplasmic side of apical plasma membrane"/>
    <property type="evidence" value="ECO:0007669"/>
    <property type="project" value="TreeGrafter"/>
</dbReference>
<dbReference type="Pfam" id="PF18696">
    <property type="entry name" value="SMP_C2CD2L"/>
    <property type="match status" value="1"/>
</dbReference>
<feature type="compositionally biased region" description="Low complexity" evidence="1">
    <location>
        <begin position="555"/>
        <end position="572"/>
    </location>
</feature>
<feature type="transmembrane region" description="Helical" evidence="2">
    <location>
        <begin position="88"/>
        <end position="109"/>
    </location>
</feature>
<dbReference type="GO" id="GO:0035774">
    <property type="term" value="P:positive regulation of insulin secretion involved in cellular response to glucose stimulus"/>
    <property type="evidence" value="ECO:0007669"/>
    <property type="project" value="TreeGrafter"/>
</dbReference>
<dbReference type="CDD" id="cd21683">
    <property type="entry name" value="SMP_C2CD2L"/>
    <property type="match status" value="1"/>
</dbReference>
<dbReference type="RefSeq" id="XP_010828956.1">
    <property type="nucleotide sequence ID" value="XM_010830654.1"/>
</dbReference>
<proteinExistence type="predicted"/>
<keyword evidence="2" id="KW-1133">Transmembrane helix</keyword>
<dbReference type="GeneID" id="104981507"/>
<feature type="compositionally biased region" description="Pro residues" evidence="1">
    <location>
        <begin position="652"/>
        <end position="662"/>
    </location>
</feature>
<feature type="domain" description="C2" evidence="3">
    <location>
        <begin position="346"/>
        <end position="467"/>
    </location>
</feature>
<dbReference type="InterPro" id="IPR039934">
    <property type="entry name" value="C2CD2/C2CD2L"/>
</dbReference>
<evidence type="ECO:0000256" key="2">
    <source>
        <dbReference type="SAM" id="Phobius"/>
    </source>
</evidence>
<evidence type="ECO:0000313" key="5">
    <source>
        <dbReference type="RefSeq" id="XP_010828956.1"/>
    </source>
</evidence>
<protein>
    <submittedName>
        <fullName evidence="5">C2 domain-containing protein 2-like</fullName>
    </submittedName>
</protein>
<dbReference type="PANTHER" id="PTHR21119">
    <property type="entry name" value="C2 DOMAIN-CONTAINING PROTEIN"/>
    <property type="match status" value="1"/>
</dbReference>
<evidence type="ECO:0000313" key="4">
    <source>
        <dbReference type="Proteomes" id="UP000515208"/>
    </source>
</evidence>
<dbReference type="SUPFAM" id="SSF49562">
    <property type="entry name" value="C2 domain (Calcium/lipid-binding domain, CaLB)"/>
    <property type="match status" value="1"/>
</dbReference>
<feature type="compositionally biased region" description="Basic and acidic residues" evidence="1">
    <location>
        <begin position="680"/>
        <end position="692"/>
    </location>
</feature>
<organism evidence="4 5">
    <name type="scientific">Bison bison bison</name>
    <name type="common">North American plains bison</name>
    <dbReference type="NCBI Taxonomy" id="43346"/>
    <lineage>
        <taxon>Eukaryota</taxon>
        <taxon>Metazoa</taxon>
        <taxon>Chordata</taxon>
        <taxon>Craniata</taxon>
        <taxon>Vertebrata</taxon>
        <taxon>Euteleostomi</taxon>
        <taxon>Mammalia</taxon>
        <taxon>Eutheria</taxon>
        <taxon>Laurasiatheria</taxon>
        <taxon>Artiodactyla</taxon>
        <taxon>Ruminantia</taxon>
        <taxon>Pecora</taxon>
        <taxon>Bovidae</taxon>
        <taxon>Bovinae</taxon>
        <taxon>Bison</taxon>
    </lineage>
</organism>
<dbReference type="CTD" id="9854"/>
<dbReference type="GO" id="GO:0035091">
    <property type="term" value="F:phosphatidylinositol binding"/>
    <property type="evidence" value="ECO:0007669"/>
    <property type="project" value="TreeGrafter"/>
</dbReference>
<dbReference type="Proteomes" id="UP000515208">
    <property type="component" value="Unplaced"/>
</dbReference>
<dbReference type="InterPro" id="IPR040885">
    <property type="entry name" value="SMP_C2CD2L"/>
</dbReference>
<name>A0A6P3GHF4_BISBB</name>
<dbReference type="KEGG" id="bbis:104981507"/>
<evidence type="ECO:0000259" key="3">
    <source>
        <dbReference type="PROSITE" id="PS50004"/>
    </source>
</evidence>
<dbReference type="PROSITE" id="PS50004">
    <property type="entry name" value="C2"/>
    <property type="match status" value="1"/>
</dbReference>
<dbReference type="OrthoDB" id="9942148at2759"/>
<dbReference type="InterPro" id="IPR035892">
    <property type="entry name" value="C2_domain_sf"/>
</dbReference>
<keyword evidence="2" id="KW-0472">Membrane</keyword>
<dbReference type="Pfam" id="PF00168">
    <property type="entry name" value="C2"/>
    <property type="match status" value="1"/>
</dbReference>
<keyword evidence="2" id="KW-0812">Transmembrane</keyword>
<feature type="compositionally biased region" description="Low complexity" evidence="1">
    <location>
        <begin position="495"/>
        <end position="507"/>
    </location>
</feature>
<feature type="region of interest" description="Disordered" evidence="1">
    <location>
        <begin position="640"/>
        <end position="784"/>
    </location>
</feature>
<sequence length="784" mass="84435">MVTCQAAHSAAFLANGQAPALRRPPLVTLKEPMPGVYYGTPLEPGRWLQEAGGQGEGRRDKDVEQHLLLLEKPVAKVVNVEKEAKRDVGWAALLILFAASLLTVLGWLLQYARGLWLARARGGRGQGPAFAAEPAVSLRELGVWRSLLRLRATRAGAPEEPGVRGLLASLFAFKSFRENWQRAWVRALNEQACRDGSSIQIAFEEVPQLPPKASISHVTCIDQSERTMVLHCQLSAEEVMFPVSVTQQSPAAVSMETYHVTLTLPPTQLEVNLEEILGEGLLVSWAFTDRPDLSLTVLPKLQARERGEEQVELSTIEELIEDAIVSTQPAMMVNLRACSAPGGLVPSEKPPMAPQAQPSIPRPIRLFLRQLRASHLGGELEGTGEVCCVAELDNPMQQKWTKPTRAGPEVEWSEDLTLDLGPQSRELTLKVLRSSSCGDTELLGQATLSVASPSRPLSRRQVCPLTPGPGKALGQAATMAIELQYEEGSPQNLGTSTPSTPRPSITPTKKIELDRTIMPDGTIVTTVTTVQSRPRVDGKLDSPSRSPSKVEVTEKTTTVLSESGGPSSTSHSSSRESHLSNGLDPVAETAIRQLTEPSGRAAKKTPTKRSTLIISGVSKVPIAQDELALSLGYAASLDASIQDDAGPSGGPSSPPSDPPAMSPGPVDALSSPTSVQEADETTRSDISERPSVDDVESETGSTGALETRSLKDHKVSFLRSGTKLIFRRRPRQKEAGLSQSHDDLSNTATTPSVRKKAGSFSRRLIKRFSFKSKPKANGNPSPQL</sequence>
<reference evidence="5" key="1">
    <citation type="submission" date="2025-08" db="UniProtKB">
        <authorList>
            <consortium name="RefSeq"/>
        </authorList>
    </citation>
    <scope>IDENTIFICATION</scope>
    <source>
        <tissue evidence="5">Blood</tissue>
    </source>
</reference>
<evidence type="ECO:0000256" key="1">
    <source>
        <dbReference type="SAM" id="MobiDB-lite"/>
    </source>
</evidence>
<dbReference type="InterPro" id="IPR000008">
    <property type="entry name" value="C2_dom"/>
</dbReference>
<accession>A0A6P3GHF4</accession>
<feature type="region of interest" description="Disordered" evidence="1">
    <location>
        <begin position="531"/>
        <end position="581"/>
    </location>
</feature>
<dbReference type="PANTHER" id="PTHR21119:SF8">
    <property type="entry name" value="PHOSPHOLIPID TRANSFER PROTEIN C2CD2L"/>
    <property type="match status" value="1"/>
</dbReference>
<gene>
    <name evidence="5" type="primary">C2CD2L</name>
</gene>
<dbReference type="AlphaFoldDB" id="A0A6P3GHF4"/>
<keyword evidence="4" id="KW-1185">Reference proteome</keyword>
<feature type="compositionally biased region" description="Basic residues" evidence="1">
    <location>
        <begin position="753"/>
        <end position="774"/>
    </location>
</feature>
<dbReference type="GO" id="GO:0008526">
    <property type="term" value="F:phosphatidylinositol transfer activity"/>
    <property type="evidence" value="ECO:0007669"/>
    <property type="project" value="TreeGrafter"/>
</dbReference>
<feature type="region of interest" description="Disordered" evidence="1">
    <location>
        <begin position="488"/>
        <end position="507"/>
    </location>
</feature>